<keyword evidence="4 5" id="KW-0206">Cytoskeleton</keyword>
<dbReference type="InterPro" id="IPR007259">
    <property type="entry name" value="GCP"/>
</dbReference>
<evidence type="ECO:0000256" key="2">
    <source>
        <dbReference type="ARBA" id="ARBA00022490"/>
    </source>
</evidence>
<dbReference type="GO" id="GO:0031122">
    <property type="term" value="P:cytoplasmic microtubule organization"/>
    <property type="evidence" value="ECO:0007669"/>
    <property type="project" value="TreeGrafter"/>
</dbReference>
<dbReference type="GO" id="GO:0051225">
    <property type="term" value="P:spindle assembly"/>
    <property type="evidence" value="ECO:0007669"/>
    <property type="project" value="TreeGrafter"/>
</dbReference>
<dbReference type="Pfam" id="PF04130">
    <property type="entry name" value="GCP_C_terminal"/>
    <property type="match status" value="1"/>
</dbReference>
<dbReference type="AlphaFoldDB" id="A0AAN9ARN8"/>
<proteinExistence type="inferred from homology"/>
<dbReference type="GO" id="GO:0005874">
    <property type="term" value="C:microtubule"/>
    <property type="evidence" value="ECO:0007669"/>
    <property type="project" value="UniProtKB-KW"/>
</dbReference>
<reference evidence="9 10" key="1">
    <citation type="submission" date="2024-02" db="EMBL/GenBank/DDBJ databases">
        <title>Chromosome-scale genome assembly of the rough periwinkle Littorina saxatilis.</title>
        <authorList>
            <person name="De Jode A."/>
            <person name="Faria R."/>
            <person name="Formenti G."/>
            <person name="Sims Y."/>
            <person name="Smith T.P."/>
            <person name="Tracey A."/>
            <person name="Wood J.M.D."/>
            <person name="Zagrodzka Z.B."/>
            <person name="Johannesson K."/>
            <person name="Butlin R.K."/>
            <person name="Leder E.H."/>
        </authorList>
    </citation>
    <scope>NUCLEOTIDE SEQUENCE [LARGE SCALE GENOMIC DNA]</scope>
    <source>
        <strain evidence="9">Snail1</strain>
        <tissue evidence="9">Muscle</tissue>
    </source>
</reference>
<comment type="subcellular location">
    <subcellularLocation>
        <location evidence="5">Cytoplasm</location>
        <location evidence="5">Cytoskeleton</location>
        <location evidence="5">Microtubule organizing center</location>
    </subcellularLocation>
</comment>
<keyword evidence="2 5" id="KW-0963">Cytoplasm</keyword>
<dbReference type="GO" id="GO:0000922">
    <property type="term" value="C:spindle pole"/>
    <property type="evidence" value="ECO:0007669"/>
    <property type="project" value="InterPro"/>
</dbReference>
<dbReference type="GO" id="GO:0007020">
    <property type="term" value="P:microtubule nucleation"/>
    <property type="evidence" value="ECO:0007669"/>
    <property type="project" value="InterPro"/>
</dbReference>
<feature type="domain" description="Gamma tubulin complex component C-terminal" evidence="7">
    <location>
        <begin position="722"/>
        <end position="1003"/>
    </location>
</feature>
<dbReference type="GO" id="GO:0000278">
    <property type="term" value="P:mitotic cell cycle"/>
    <property type="evidence" value="ECO:0007669"/>
    <property type="project" value="TreeGrafter"/>
</dbReference>
<evidence type="ECO:0000256" key="6">
    <source>
        <dbReference type="SAM" id="MobiDB-lite"/>
    </source>
</evidence>
<protein>
    <recommendedName>
        <fullName evidence="5">Gamma-tubulin complex component</fullName>
    </recommendedName>
</protein>
<dbReference type="GO" id="GO:0051011">
    <property type="term" value="F:microtubule minus-end binding"/>
    <property type="evidence" value="ECO:0007669"/>
    <property type="project" value="TreeGrafter"/>
</dbReference>
<keyword evidence="10" id="KW-1185">Reference proteome</keyword>
<evidence type="ECO:0000313" key="9">
    <source>
        <dbReference type="EMBL" id="KAK7091928.1"/>
    </source>
</evidence>
<dbReference type="CDD" id="cd22572">
    <property type="entry name" value="GCP5_NTD"/>
    <property type="match status" value="1"/>
</dbReference>
<evidence type="ECO:0000256" key="1">
    <source>
        <dbReference type="ARBA" id="ARBA00010337"/>
    </source>
</evidence>
<evidence type="ECO:0000256" key="5">
    <source>
        <dbReference type="RuleBase" id="RU363050"/>
    </source>
</evidence>
<dbReference type="InterPro" id="IPR059169">
    <property type="entry name" value="GCP5_N_ext"/>
</dbReference>
<dbReference type="GO" id="GO:0043015">
    <property type="term" value="F:gamma-tubulin binding"/>
    <property type="evidence" value="ECO:0007669"/>
    <property type="project" value="InterPro"/>
</dbReference>
<feature type="domain" description="Gamma tubulin complex component protein N-terminal" evidence="8">
    <location>
        <begin position="274"/>
        <end position="589"/>
    </location>
</feature>
<comment type="similarity">
    <text evidence="1 5">Belongs to the TUBGCP family.</text>
</comment>
<evidence type="ECO:0000259" key="7">
    <source>
        <dbReference type="Pfam" id="PF04130"/>
    </source>
</evidence>
<dbReference type="InterPro" id="IPR040457">
    <property type="entry name" value="GCP_C"/>
</dbReference>
<comment type="caution">
    <text evidence="9">The sequence shown here is derived from an EMBL/GenBank/DDBJ whole genome shotgun (WGS) entry which is preliminary data.</text>
</comment>
<keyword evidence="3 5" id="KW-0493">Microtubule</keyword>
<name>A0AAN9ARN8_9CAEN</name>
<dbReference type="PANTHER" id="PTHR19302:SF33">
    <property type="entry name" value="GAMMA-TUBULIN COMPLEX COMPONENT 5"/>
    <property type="match status" value="1"/>
</dbReference>
<feature type="compositionally biased region" description="Acidic residues" evidence="6">
    <location>
        <begin position="160"/>
        <end position="186"/>
    </location>
</feature>
<evidence type="ECO:0000313" key="10">
    <source>
        <dbReference type="Proteomes" id="UP001374579"/>
    </source>
</evidence>
<accession>A0AAN9ARN8</accession>
<evidence type="ECO:0000256" key="4">
    <source>
        <dbReference type="ARBA" id="ARBA00023212"/>
    </source>
</evidence>
<dbReference type="Gene3D" id="1.20.120.1900">
    <property type="entry name" value="Gamma-tubulin complex, C-terminal domain"/>
    <property type="match status" value="1"/>
</dbReference>
<evidence type="ECO:0000256" key="3">
    <source>
        <dbReference type="ARBA" id="ARBA00022701"/>
    </source>
</evidence>
<dbReference type="Proteomes" id="UP001374579">
    <property type="component" value="Unassembled WGS sequence"/>
</dbReference>
<dbReference type="Pfam" id="PF17681">
    <property type="entry name" value="GCP_N_terminal"/>
    <property type="match status" value="1"/>
</dbReference>
<gene>
    <name evidence="9" type="ORF">V1264_009544</name>
</gene>
<dbReference type="InterPro" id="IPR042241">
    <property type="entry name" value="GCP_C_sf"/>
</dbReference>
<dbReference type="InterPro" id="IPR041470">
    <property type="entry name" value="GCP_N"/>
</dbReference>
<dbReference type="EMBL" id="JBAMIC010000022">
    <property type="protein sequence ID" value="KAK7091928.1"/>
    <property type="molecule type" value="Genomic_DNA"/>
</dbReference>
<organism evidence="9 10">
    <name type="scientific">Littorina saxatilis</name>
    <dbReference type="NCBI Taxonomy" id="31220"/>
    <lineage>
        <taxon>Eukaryota</taxon>
        <taxon>Metazoa</taxon>
        <taxon>Spiralia</taxon>
        <taxon>Lophotrochozoa</taxon>
        <taxon>Mollusca</taxon>
        <taxon>Gastropoda</taxon>
        <taxon>Caenogastropoda</taxon>
        <taxon>Littorinimorpha</taxon>
        <taxon>Littorinoidea</taxon>
        <taxon>Littorinidae</taxon>
        <taxon>Littorina</taxon>
    </lineage>
</organism>
<dbReference type="GO" id="GO:0051321">
    <property type="term" value="P:meiotic cell cycle"/>
    <property type="evidence" value="ECO:0007669"/>
    <property type="project" value="TreeGrafter"/>
</dbReference>
<feature type="region of interest" description="Disordered" evidence="6">
    <location>
        <begin position="154"/>
        <end position="192"/>
    </location>
</feature>
<evidence type="ECO:0000259" key="8">
    <source>
        <dbReference type="Pfam" id="PF17681"/>
    </source>
</evidence>
<sequence>MAHLKGKVDQLTRQLISTITGFEKGDENFALCLQFAQSNFRYHQFLSVDSHHTKRQLEGLCTKLEVHSEGERAETLRELASKFLQSPLHEGEGETEDTATDTHYAVLSLLCLLAQSPTKNEYQPTQQHLVEEPKDDFDWAGHLLDGENILHFSGYHSDTSSEEEDFPLDSDEDSNAEDNKDDDASTVEDKNQSLSVVRLVSENVSMETTLEHDRGEDWLTDNVMVQYWRGQGQNDVRGPHSSSNLLRDWSSYQVRSGETYAVVGQHVITEYQLIREILWMLSGVSDLFLFNKTDSGFHLKDSVRLSHLSGASLESCVQKLIDLANHVHDLHTFVNKVVSSCCRPLDAKKPTLGSQTFQAFADSLSRILGDFRSDLSHLEREVAKQEKSDCVTVSSLLNTLSPWLPTMDAVWDIFTAGVQPTAQPPGAKGNISCSNDVSRLLTALYDGVVLQDSLGQSSTHLVSTLLRLLLETSRPYLNIIGQWISAGQLSDPASEFVLQRNESIKCLDETFWERAFTLNSPAAPHRDVSNTSLSSAGLCAEEEGWEQAFEDVVEATPKFLRPVMRDVMLTGKSMELLQALGRLPEVLASVGAGLFEDKSLYELFVDSLKDVLGTVPSQTQGVVEETTLKAHIFVEHLRTNNRYRGTEDHLLRINFEAIFSTVFREKEVEKDPYDLSCLGCVEDSYVTPIGLLFRRCLYPHVRRRYQLVCSRLLDILKTEYKLMDYLNSMQHFFLMSAGDSMFNFYTQVFDKMRHQETWNNPYNLTLTLQEAMQSRHEHVNRLFISMETLPKSRERSTVGATDSIRLNFAVPWPVDLVINSKSQDLYNQVFRFLLQIKRAKYGLDQLRFRDLDKTALLTVSPDDDDLSAVMGEGETMSRSERLHRLHVLRFRLAYFVNSLHNYIMTRILHSSGLEFADEIKEATDLQQVIDVHARYVHTIHEQCLLHKKLSFLKGAVTQVLNLTLTFAMRWDQGIHNISGKSLTEMETEFSRCIQFLASFLNNIIKRGSFPFAVQLTFALVTSLPSNTKSSDRFSY</sequence>
<dbReference type="PANTHER" id="PTHR19302">
    <property type="entry name" value="GAMMA TUBULIN COMPLEX PROTEIN"/>
    <property type="match status" value="1"/>
</dbReference>
<dbReference type="GO" id="GO:0000930">
    <property type="term" value="C:gamma-tubulin complex"/>
    <property type="evidence" value="ECO:0007669"/>
    <property type="project" value="TreeGrafter"/>
</dbReference>